<proteinExistence type="predicted"/>
<accession>A0ACC0VUN1</accession>
<protein>
    <submittedName>
        <fullName evidence="1">Uncharacterized protein</fullName>
    </submittedName>
</protein>
<dbReference type="EMBL" id="CM047585">
    <property type="protein sequence ID" value="KAI9909806.1"/>
    <property type="molecule type" value="Genomic_DNA"/>
</dbReference>
<evidence type="ECO:0000313" key="1">
    <source>
        <dbReference type="EMBL" id="KAI9909806.1"/>
    </source>
</evidence>
<sequence>MESGPDQTRNNNRILEEERKRKIDHLKNMQLEVDQLTTSFKPEEERKLHDRVRELQDMIARAEREVDEISSRLISRLDLCTRTLTETSTKIVCKVYVSTSWKQSTSGLPSLWKLLQVESCIRLWWKMKKTAKDISSSGA</sequence>
<name>A0ACC0VUN1_9STRA</name>
<dbReference type="Proteomes" id="UP001163321">
    <property type="component" value="Chromosome 6"/>
</dbReference>
<gene>
    <name evidence="1" type="ORF">PsorP6_010822</name>
</gene>
<comment type="caution">
    <text evidence="1">The sequence shown here is derived from an EMBL/GenBank/DDBJ whole genome shotgun (WGS) entry which is preliminary data.</text>
</comment>
<reference evidence="1 2" key="1">
    <citation type="journal article" date="2022" name="bioRxiv">
        <title>The genome of the oomycete Peronosclerospora sorghi, a cosmopolitan pathogen of maize and sorghum, is inflated with dispersed pseudogenes.</title>
        <authorList>
            <person name="Fletcher K."/>
            <person name="Martin F."/>
            <person name="Isakeit T."/>
            <person name="Cavanaugh K."/>
            <person name="Magill C."/>
            <person name="Michelmore R."/>
        </authorList>
    </citation>
    <scope>NUCLEOTIDE SEQUENCE [LARGE SCALE GENOMIC DNA]</scope>
    <source>
        <strain evidence="1">P6</strain>
    </source>
</reference>
<keyword evidence="2" id="KW-1185">Reference proteome</keyword>
<organism evidence="1 2">
    <name type="scientific">Peronosclerospora sorghi</name>
    <dbReference type="NCBI Taxonomy" id="230839"/>
    <lineage>
        <taxon>Eukaryota</taxon>
        <taxon>Sar</taxon>
        <taxon>Stramenopiles</taxon>
        <taxon>Oomycota</taxon>
        <taxon>Peronosporomycetes</taxon>
        <taxon>Peronosporales</taxon>
        <taxon>Peronosporaceae</taxon>
        <taxon>Peronosclerospora</taxon>
    </lineage>
</organism>
<evidence type="ECO:0000313" key="2">
    <source>
        <dbReference type="Proteomes" id="UP001163321"/>
    </source>
</evidence>